<evidence type="ECO:0000256" key="10">
    <source>
        <dbReference type="ARBA" id="ARBA00023136"/>
    </source>
</evidence>
<dbReference type="GO" id="GO:0005634">
    <property type="term" value="C:nucleus"/>
    <property type="evidence" value="ECO:0007669"/>
    <property type="project" value="TreeGrafter"/>
</dbReference>
<sequence>MAGLTASRRRQRDEDEDEGIEDNDQDRATTPPSRRMNGSKRARLNDDASEKSPSSAVLPESYRSSPHPASRRLNANDTLSSLPATEKHQPGSIVRVKLTNFVTYTAAEFHPGPSLNMIIGPNGTGKSTLVCAICLGLGWGPQHLGRASDIVEFVKHGSREAEIEIELAAGPQTKDRNPIIRRRIKKEGSKSNWSIDGRSSTLKDVQRLCKSFSIQIDNLKWGLVLAGVSDFARPAESLSLSQNLALMGTGLIWTRWCFVIKPRNIFLASVNFLLFCVGATQTSRIFLYHQSLKDSTLGEEAKKAAKEEGHIIEGMVKDPQGALKRAEKA</sequence>
<keyword evidence="10" id="KW-0472">Membrane</keyword>
<feature type="compositionally biased region" description="Acidic residues" evidence="12">
    <location>
        <begin position="14"/>
        <end position="24"/>
    </location>
</feature>
<evidence type="ECO:0000256" key="8">
    <source>
        <dbReference type="ARBA" id="ARBA00023054"/>
    </source>
</evidence>
<dbReference type="GO" id="GO:0005743">
    <property type="term" value="C:mitochondrial inner membrane"/>
    <property type="evidence" value="ECO:0007669"/>
    <property type="project" value="UniProtKB-SubCell"/>
</dbReference>
<accession>A0A4U0W6N6</accession>
<comment type="similarity">
    <text evidence="2 11">Belongs to the mitochondrial pyruvate carrier (MPC) (TC 2.A.105) family.</text>
</comment>
<evidence type="ECO:0000256" key="6">
    <source>
        <dbReference type="ARBA" id="ARBA00022792"/>
    </source>
</evidence>
<feature type="domain" description="Rad50/SbcC-type AAA" evidence="13">
    <location>
        <begin position="95"/>
        <end position="199"/>
    </location>
</feature>
<keyword evidence="4 11" id="KW-0813">Transport</keyword>
<reference evidence="14 15" key="1">
    <citation type="submission" date="2017-03" db="EMBL/GenBank/DDBJ databases">
        <title>Genomes of endolithic fungi from Antarctica.</title>
        <authorList>
            <person name="Coleine C."/>
            <person name="Masonjones S."/>
            <person name="Stajich J.E."/>
        </authorList>
    </citation>
    <scope>NUCLEOTIDE SEQUENCE [LARGE SCALE GENOMIC DNA]</scope>
    <source>
        <strain evidence="14 15">CCFEE 5187</strain>
    </source>
</reference>
<dbReference type="AlphaFoldDB" id="A0A4U0W6N6"/>
<dbReference type="GO" id="GO:0003697">
    <property type="term" value="F:single-stranded DNA binding"/>
    <property type="evidence" value="ECO:0007669"/>
    <property type="project" value="TreeGrafter"/>
</dbReference>
<evidence type="ECO:0000256" key="2">
    <source>
        <dbReference type="ARBA" id="ARBA00006416"/>
    </source>
</evidence>
<evidence type="ECO:0000256" key="12">
    <source>
        <dbReference type="SAM" id="MobiDB-lite"/>
    </source>
</evidence>
<feature type="region of interest" description="Disordered" evidence="12">
    <location>
        <begin position="1"/>
        <end position="75"/>
    </location>
</feature>
<evidence type="ECO:0000256" key="5">
    <source>
        <dbReference type="ARBA" id="ARBA00022692"/>
    </source>
</evidence>
<dbReference type="STRING" id="331657.A0A4U0W6N6"/>
<dbReference type="Gene3D" id="3.40.50.300">
    <property type="entry name" value="P-loop containing nucleotide triphosphate hydrolases"/>
    <property type="match status" value="1"/>
</dbReference>
<dbReference type="Pfam" id="PF03650">
    <property type="entry name" value="MPC"/>
    <property type="match status" value="1"/>
</dbReference>
<keyword evidence="5" id="KW-0812">Transmembrane</keyword>
<dbReference type="GO" id="GO:0016887">
    <property type="term" value="F:ATP hydrolysis activity"/>
    <property type="evidence" value="ECO:0007669"/>
    <property type="project" value="InterPro"/>
</dbReference>
<protein>
    <recommendedName>
        <fullName evidence="11">Mitochondrial pyruvate carrier</fullName>
    </recommendedName>
</protein>
<dbReference type="InterPro" id="IPR038729">
    <property type="entry name" value="Rad50/SbcC_AAA"/>
</dbReference>
<dbReference type="PANTHER" id="PTHR45916">
    <property type="entry name" value="STRUCTURAL MAINTENANCE OF CHROMOSOMES PROTEIN 5"/>
    <property type="match status" value="1"/>
</dbReference>
<evidence type="ECO:0000256" key="9">
    <source>
        <dbReference type="ARBA" id="ARBA00023128"/>
    </source>
</evidence>
<dbReference type="Proteomes" id="UP000308768">
    <property type="component" value="Unassembled WGS sequence"/>
</dbReference>
<dbReference type="OrthoDB" id="869189at2759"/>
<keyword evidence="7" id="KW-1133">Transmembrane helix</keyword>
<evidence type="ECO:0000256" key="4">
    <source>
        <dbReference type="ARBA" id="ARBA00022448"/>
    </source>
</evidence>
<organism evidence="14 15">
    <name type="scientific">Cryomyces minteri</name>
    <dbReference type="NCBI Taxonomy" id="331657"/>
    <lineage>
        <taxon>Eukaryota</taxon>
        <taxon>Fungi</taxon>
        <taxon>Dikarya</taxon>
        <taxon>Ascomycota</taxon>
        <taxon>Pezizomycotina</taxon>
        <taxon>Dothideomycetes</taxon>
        <taxon>Dothideomycetes incertae sedis</taxon>
        <taxon>Cryomyces</taxon>
    </lineage>
</organism>
<evidence type="ECO:0000313" key="14">
    <source>
        <dbReference type="EMBL" id="TKA57892.1"/>
    </source>
</evidence>
<evidence type="ECO:0000256" key="3">
    <source>
        <dbReference type="ARBA" id="ARBA00010171"/>
    </source>
</evidence>
<proteinExistence type="inferred from homology"/>
<dbReference type="InterPro" id="IPR005336">
    <property type="entry name" value="MPC"/>
</dbReference>
<comment type="similarity">
    <text evidence="3">Belongs to the SMC family. SMC5 subfamily.</text>
</comment>
<keyword evidence="15" id="KW-1185">Reference proteome</keyword>
<dbReference type="InterPro" id="IPR027417">
    <property type="entry name" value="P-loop_NTPase"/>
</dbReference>
<dbReference type="GO" id="GO:0000724">
    <property type="term" value="P:double-strand break repair via homologous recombination"/>
    <property type="evidence" value="ECO:0007669"/>
    <property type="project" value="TreeGrafter"/>
</dbReference>
<name>A0A4U0W6N6_9PEZI</name>
<evidence type="ECO:0000256" key="7">
    <source>
        <dbReference type="ARBA" id="ARBA00022989"/>
    </source>
</evidence>
<keyword evidence="8" id="KW-0175">Coiled coil</keyword>
<dbReference type="SUPFAM" id="SSF52540">
    <property type="entry name" value="P-loop containing nucleoside triphosphate hydrolases"/>
    <property type="match status" value="1"/>
</dbReference>
<gene>
    <name evidence="14" type="ORF">B0A49_12509</name>
</gene>
<dbReference type="GO" id="GO:0030915">
    <property type="term" value="C:Smc5-Smc6 complex"/>
    <property type="evidence" value="ECO:0007669"/>
    <property type="project" value="TreeGrafter"/>
</dbReference>
<evidence type="ECO:0000256" key="11">
    <source>
        <dbReference type="RuleBase" id="RU363100"/>
    </source>
</evidence>
<dbReference type="GO" id="GO:0006850">
    <property type="term" value="P:pyruvate import into mitochondria"/>
    <property type="evidence" value="ECO:0007669"/>
    <property type="project" value="InterPro"/>
</dbReference>
<evidence type="ECO:0000313" key="15">
    <source>
        <dbReference type="Proteomes" id="UP000308768"/>
    </source>
</evidence>
<dbReference type="Pfam" id="PF13476">
    <property type="entry name" value="AAA_23"/>
    <property type="match status" value="1"/>
</dbReference>
<comment type="subcellular location">
    <subcellularLocation>
        <location evidence="1 11">Mitochondrion inner membrane</location>
        <topology evidence="1 11">Multi-pass membrane protein</topology>
    </subcellularLocation>
</comment>
<dbReference type="EMBL" id="NAJN01002091">
    <property type="protein sequence ID" value="TKA57892.1"/>
    <property type="molecule type" value="Genomic_DNA"/>
</dbReference>
<keyword evidence="9 11" id="KW-0496">Mitochondrion</keyword>
<comment type="function">
    <text evidence="11">Mediates the uptake of pyruvate into mitochondria.</text>
</comment>
<dbReference type="PANTHER" id="PTHR45916:SF1">
    <property type="entry name" value="STRUCTURAL MAINTENANCE OF CHROMOSOMES PROTEIN 5"/>
    <property type="match status" value="1"/>
</dbReference>
<comment type="caution">
    <text evidence="14">The sequence shown here is derived from an EMBL/GenBank/DDBJ whole genome shotgun (WGS) entry which is preliminary data.</text>
</comment>
<evidence type="ECO:0000256" key="1">
    <source>
        <dbReference type="ARBA" id="ARBA00004448"/>
    </source>
</evidence>
<keyword evidence="6 11" id="KW-0999">Mitochondrion inner membrane</keyword>
<evidence type="ECO:0000259" key="13">
    <source>
        <dbReference type="Pfam" id="PF13476"/>
    </source>
</evidence>